<dbReference type="InterPro" id="IPR024078">
    <property type="entry name" value="LmbE-like_dom_sf"/>
</dbReference>
<sequence length="241" mass="26404">MRTCLFFHAHPDDEALLTAGLMARLAAEGHRVVLVVATAGEAGPSAPAVTGARPLGLVRMDELRESARRLGCHRVVCLGYRDSGLDGRAEGGFTSVPVARAAERLARLLKEEDADLLTVYDENGGYGHPDHVQVHRVGVAAAALAGTPVVLEATADRDRLLRWTRPLRWVLPLDDWRRAYTPGARITHRVDVRRYARVKRAAMAAHASQASGGLRTLAVLRRLPLPLFRLAFGVECYVRRN</sequence>
<dbReference type="Gene3D" id="3.40.50.10320">
    <property type="entry name" value="LmbE-like"/>
    <property type="match status" value="1"/>
</dbReference>
<dbReference type="Proteomes" id="UP001500665">
    <property type="component" value="Unassembled WGS sequence"/>
</dbReference>
<dbReference type="PANTHER" id="PTHR12993:SF11">
    <property type="entry name" value="N-ACETYLGLUCOSAMINYL-PHOSPHATIDYLINOSITOL DE-N-ACETYLASE"/>
    <property type="match status" value="1"/>
</dbReference>
<accession>A0ABN1Q8J2</accession>
<evidence type="ECO:0000313" key="3">
    <source>
        <dbReference type="Proteomes" id="UP001500665"/>
    </source>
</evidence>
<keyword evidence="3" id="KW-1185">Reference proteome</keyword>
<evidence type="ECO:0000313" key="2">
    <source>
        <dbReference type="EMBL" id="GAA0939109.1"/>
    </source>
</evidence>
<dbReference type="InterPro" id="IPR003737">
    <property type="entry name" value="GlcNAc_PI_deacetylase-related"/>
</dbReference>
<proteinExistence type="predicted"/>
<keyword evidence="1" id="KW-0862">Zinc</keyword>
<evidence type="ECO:0000256" key="1">
    <source>
        <dbReference type="ARBA" id="ARBA00022833"/>
    </source>
</evidence>
<reference evidence="2 3" key="1">
    <citation type="journal article" date="2019" name="Int. J. Syst. Evol. Microbiol.">
        <title>The Global Catalogue of Microorganisms (GCM) 10K type strain sequencing project: providing services to taxonomists for standard genome sequencing and annotation.</title>
        <authorList>
            <consortium name="The Broad Institute Genomics Platform"/>
            <consortium name="The Broad Institute Genome Sequencing Center for Infectious Disease"/>
            <person name="Wu L."/>
            <person name="Ma J."/>
        </authorList>
    </citation>
    <scope>NUCLEOTIDE SEQUENCE [LARGE SCALE GENOMIC DNA]</scope>
    <source>
        <strain evidence="2 3">JCM 10696</strain>
    </source>
</reference>
<dbReference type="EMBL" id="BAAAHH010000002">
    <property type="protein sequence ID" value="GAA0939109.1"/>
    <property type="molecule type" value="Genomic_DNA"/>
</dbReference>
<dbReference type="RefSeq" id="WP_344236677.1">
    <property type="nucleotide sequence ID" value="NZ_BAAAHH010000002.1"/>
</dbReference>
<name>A0ABN1Q8J2_9ACTN</name>
<dbReference type="PANTHER" id="PTHR12993">
    <property type="entry name" value="N-ACETYLGLUCOSAMINYL-PHOSPHATIDYLINOSITOL DE-N-ACETYLASE-RELATED"/>
    <property type="match status" value="1"/>
</dbReference>
<gene>
    <name evidence="2" type="ORF">GCM10009550_07390</name>
</gene>
<comment type="caution">
    <text evidence="2">The sequence shown here is derived from an EMBL/GenBank/DDBJ whole genome shotgun (WGS) entry which is preliminary data.</text>
</comment>
<organism evidence="2 3">
    <name type="scientific">Actinocorallia libanotica</name>
    <dbReference type="NCBI Taxonomy" id="46162"/>
    <lineage>
        <taxon>Bacteria</taxon>
        <taxon>Bacillati</taxon>
        <taxon>Actinomycetota</taxon>
        <taxon>Actinomycetes</taxon>
        <taxon>Streptosporangiales</taxon>
        <taxon>Thermomonosporaceae</taxon>
        <taxon>Actinocorallia</taxon>
    </lineage>
</organism>
<protein>
    <submittedName>
        <fullName evidence="2">PIG-L family deacetylase</fullName>
    </submittedName>
</protein>
<dbReference type="SUPFAM" id="SSF102588">
    <property type="entry name" value="LmbE-like"/>
    <property type="match status" value="1"/>
</dbReference>
<dbReference type="Pfam" id="PF02585">
    <property type="entry name" value="PIG-L"/>
    <property type="match status" value="1"/>
</dbReference>